<sequence>MALMFQQYGLAGLRKHLVDIARDMQRKYPGRASWDEFVEKTTKPGTVDLVYHYLSQMDQDMLGEVLKGTVMARYFRDTQFKKMVQKRHCKQNWPQVYTSISSRAEFGGQPSQVQEDVVLPEGGCGPSLEKMAKVVDVMGKYCDPQYMSSELLQGVDDAYPQLKVSGDKILGRKYLASKKGVKKVSESVVKMRVSLKRLQRDMSRDERTADVQWSLCEVGFGERGHQRAVQHERHEATNYLFGLYTAVLKYLYGDEYCITTFALMDVMAPGHVNFVEILGSMISGSYMHDGGFGLNPNLAGGLSVGDGVRGLNRPQLKPLWQTAQKEALKKSVLDATESVEREKWAKAENRLKVVKGHDQVKKQIEMERIFIAEDERELEVLRGRVAKKESVRGASLEQLNEWSGELDEILADMA</sequence>
<keyword evidence="2" id="KW-1185">Reference proteome</keyword>
<evidence type="ECO:0000313" key="2">
    <source>
        <dbReference type="Proteomes" id="UP001345013"/>
    </source>
</evidence>
<proteinExistence type="predicted"/>
<dbReference type="EMBL" id="JAVRRG010000264">
    <property type="protein sequence ID" value="KAK5075623.1"/>
    <property type="molecule type" value="Genomic_DNA"/>
</dbReference>
<accession>A0ABR0JV73</accession>
<gene>
    <name evidence="1" type="ORF">LTR24_010028</name>
</gene>
<reference evidence="1 2" key="1">
    <citation type="submission" date="2023-08" db="EMBL/GenBank/DDBJ databases">
        <title>Black Yeasts Isolated from many extreme environments.</title>
        <authorList>
            <person name="Coleine C."/>
            <person name="Stajich J.E."/>
            <person name="Selbmann L."/>
        </authorList>
    </citation>
    <scope>NUCLEOTIDE SEQUENCE [LARGE SCALE GENOMIC DNA]</scope>
    <source>
        <strain evidence="1 2">CCFEE 5885</strain>
    </source>
</reference>
<protein>
    <submittedName>
        <fullName evidence="1">Uncharacterized protein</fullName>
    </submittedName>
</protein>
<name>A0ABR0JV73_9EURO</name>
<comment type="caution">
    <text evidence="1">The sequence shown here is derived from an EMBL/GenBank/DDBJ whole genome shotgun (WGS) entry which is preliminary data.</text>
</comment>
<dbReference type="Proteomes" id="UP001345013">
    <property type="component" value="Unassembled WGS sequence"/>
</dbReference>
<organism evidence="1 2">
    <name type="scientific">Lithohypha guttulata</name>
    <dbReference type="NCBI Taxonomy" id="1690604"/>
    <lineage>
        <taxon>Eukaryota</taxon>
        <taxon>Fungi</taxon>
        <taxon>Dikarya</taxon>
        <taxon>Ascomycota</taxon>
        <taxon>Pezizomycotina</taxon>
        <taxon>Eurotiomycetes</taxon>
        <taxon>Chaetothyriomycetidae</taxon>
        <taxon>Chaetothyriales</taxon>
        <taxon>Trichomeriaceae</taxon>
        <taxon>Lithohypha</taxon>
    </lineage>
</organism>
<evidence type="ECO:0000313" key="1">
    <source>
        <dbReference type="EMBL" id="KAK5075623.1"/>
    </source>
</evidence>